<accession>A0A2I1HQP4</accession>
<sequence>MAPRFQKLTPEMLSDIKKYYNAVYQFRLNNNPGDLDASQMLQMLLNQKESDPLWIVKPRLESSSKKLNHLLWMSPHQRSLYDKFHDVVILDTTSNTNWFQMMLRVIIVIDNHFKTRIVASAIIEDETLDTFRWILMTIFDKLGVHFEEFRNKFYACRNSLCKELFESRWTQLIDQYPESAKYMSDTLYVNKESWGIPWICNQFTAGVQKHLENFEISRNALPTVGLPMLHNRFFRQADNIISQYLTPIMLGKQRMQMIKSYYGLATIISNVDNDEKICIGLQEQEQNIQQVLFKSLVNDVTQEMPPITLLLYHLAEENHPITNGTFKHLFSIRSVSCNSSLTKKPNKIIYAKLFGLSKKVIDSAIKVDINPTNITKHKGRPPKRLQSFVEQTSKGKHVSKIDINNNENAEGGSKGHKCRRCKQYGHYAKTCQTSMQ</sequence>
<gene>
    <name evidence="3" type="ORF">RhiirA4_485805</name>
</gene>
<dbReference type="VEuPathDB" id="FungiDB:RhiirA1_475849"/>
<dbReference type="SUPFAM" id="SSF57756">
    <property type="entry name" value="Retrovirus zinc finger-like domains"/>
    <property type="match status" value="1"/>
</dbReference>
<evidence type="ECO:0000313" key="3">
    <source>
        <dbReference type="EMBL" id="PKY61182.1"/>
    </source>
</evidence>
<dbReference type="VEuPathDB" id="FungiDB:RhiirFUN_005470"/>
<dbReference type="PANTHER" id="PTHR47718">
    <property type="entry name" value="OS01G0519700 PROTEIN"/>
    <property type="match status" value="1"/>
</dbReference>
<dbReference type="InterPro" id="IPR048324">
    <property type="entry name" value="ZSWIM1-3_RNaseH-like"/>
</dbReference>
<dbReference type="Pfam" id="PF21056">
    <property type="entry name" value="ZSWIM1-3_RNaseH-like"/>
    <property type="match status" value="1"/>
</dbReference>
<evidence type="ECO:0000313" key="4">
    <source>
        <dbReference type="Proteomes" id="UP000234323"/>
    </source>
</evidence>
<dbReference type="VEuPathDB" id="FungiDB:RhiirA1_542736"/>
<proteinExistence type="predicted"/>
<dbReference type="AlphaFoldDB" id="A0A2I1HQP4"/>
<dbReference type="GO" id="GO:0003676">
    <property type="term" value="F:nucleic acid binding"/>
    <property type="evidence" value="ECO:0007669"/>
    <property type="project" value="InterPro"/>
</dbReference>
<evidence type="ECO:0000256" key="1">
    <source>
        <dbReference type="PROSITE-ProRule" id="PRU00047"/>
    </source>
</evidence>
<keyword evidence="1" id="KW-0862">Zinc</keyword>
<dbReference type="InterPro" id="IPR036875">
    <property type="entry name" value="Znf_CCHC_sf"/>
</dbReference>
<keyword evidence="4" id="KW-1185">Reference proteome</keyword>
<dbReference type="Proteomes" id="UP000234323">
    <property type="component" value="Unassembled WGS sequence"/>
</dbReference>
<organism evidence="3 4">
    <name type="scientific">Rhizophagus irregularis</name>
    <dbReference type="NCBI Taxonomy" id="588596"/>
    <lineage>
        <taxon>Eukaryota</taxon>
        <taxon>Fungi</taxon>
        <taxon>Fungi incertae sedis</taxon>
        <taxon>Mucoromycota</taxon>
        <taxon>Glomeromycotina</taxon>
        <taxon>Glomeromycetes</taxon>
        <taxon>Glomerales</taxon>
        <taxon>Glomeraceae</taxon>
        <taxon>Rhizophagus</taxon>
    </lineage>
</organism>
<comment type="caution">
    <text evidence="3">The sequence shown here is derived from an EMBL/GenBank/DDBJ whole genome shotgun (WGS) entry which is preliminary data.</text>
</comment>
<dbReference type="PROSITE" id="PS50158">
    <property type="entry name" value="ZF_CCHC"/>
    <property type="match status" value="1"/>
</dbReference>
<keyword evidence="1" id="KW-0479">Metal-binding</keyword>
<reference evidence="3 4" key="1">
    <citation type="submission" date="2015-10" db="EMBL/GenBank/DDBJ databases">
        <title>Genome analyses suggest a sexual origin of heterokaryosis in a supposedly ancient asexual fungus.</title>
        <authorList>
            <person name="Ropars J."/>
            <person name="Sedzielewska K."/>
            <person name="Noel J."/>
            <person name="Charron P."/>
            <person name="Farinelli L."/>
            <person name="Marton T."/>
            <person name="Kruger M."/>
            <person name="Pelin A."/>
            <person name="Brachmann A."/>
            <person name="Corradi N."/>
        </authorList>
    </citation>
    <scope>NUCLEOTIDE SEQUENCE [LARGE SCALE GENOMIC DNA]</scope>
    <source>
        <strain evidence="3 4">A4</strain>
    </source>
</reference>
<protein>
    <recommendedName>
        <fullName evidence="2">CCHC-type domain-containing protein</fullName>
    </recommendedName>
</protein>
<dbReference type="GO" id="GO:0008270">
    <property type="term" value="F:zinc ion binding"/>
    <property type="evidence" value="ECO:0007669"/>
    <property type="project" value="UniProtKB-KW"/>
</dbReference>
<dbReference type="InterPro" id="IPR001878">
    <property type="entry name" value="Znf_CCHC"/>
</dbReference>
<feature type="domain" description="CCHC-type" evidence="2">
    <location>
        <begin position="417"/>
        <end position="431"/>
    </location>
</feature>
<name>A0A2I1HQP4_9GLOM</name>
<keyword evidence="1" id="KW-0863">Zinc-finger</keyword>
<dbReference type="EMBL" id="LLXI01005024">
    <property type="protein sequence ID" value="PKY61182.1"/>
    <property type="molecule type" value="Genomic_DNA"/>
</dbReference>
<evidence type="ECO:0000259" key="2">
    <source>
        <dbReference type="PROSITE" id="PS50158"/>
    </source>
</evidence>
<dbReference type="VEuPathDB" id="FungiDB:FUN_008173"/>